<feature type="repeat" description="TPR" evidence="1">
    <location>
        <begin position="205"/>
        <end position="238"/>
    </location>
</feature>
<dbReference type="InterPro" id="IPR011990">
    <property type="entry name" value="TPR-like_helical_dom_sf"/>
</dbReference>
<dbReference type="Gene3D" id="3.40.50.2000">
    <property type="entry name" value="Glycogen Phosphorylase B"/>
    <property type="match status" value="1"/>
</dbReference>
<evidence type="ECO:0000256" key="1">
    <source>
        <dbReference type="PROSITE-ProRule" id="PRU00339"/>
    </source>
</evidence>
<gene>
    <name evidence="2" type="ORF">BDD14_0785</name>
</gene>
<dbReference type="InterPro" id="IPR019734">
    <property type="entry name" value="TPR_rpt"/>
</dbReference>
<dbReference type="PROSITE" id="PS50293">
    <property type="entry name" value="TPR_REGION"/>
    <property type="match status" value="2"/>
</dbReference>
<proteinExistence type="predicted"/>
<evidence type="ECO:0000313" key="3">
    <source>
        <dbReference type="Proteomes" id="UP000292958"/>
    </source>
</evidence>
<sequence length="688" mass="76232">MNPKLTLAISHHKAGTFVQAATLYRELLVAEPHNADALHLLGVLMHQIGQSKVATELIGYAIQINSQYAPYHNNLGNALHAIGDIAGARRSFERSITLDSRTSSTYVNLGNLENSQEDWGAAKKNFQAALRYSPASFDALFGLANLMMAKDETAAAIRWYKKAVSGEPHSIAALNALGNALLSSGDQEGAKTNYLAAAECAPSHPDAHINLGNVYMAQQQFDLAIRSYERAVHCAPSDRDAITLLGLAHLKREDAEEAMNAFSRALRLDPGHARTHLFLGHALIKGKHFLQSIQCFEETIRLEPTCDEAHNGLGAAYEGLGEYIKASAAFAAAHSLRPSSVDYLVNIGLNILRRKDKGGVEFLDRAIKLDPDHIDAHVARAVILLSEGDYELGWPEFEWRWRLPEFSARVRPFTQPLWEGQSLDRRVILLHAEQGYGDTIQFVRYVKDIVRLGGVIVLEVQSLLYRLLKQIPGVQACLRQGIDPLPNFDLHCPLMSLPNVLGTRLDSIPPPVELTAVAKDEIFLKPFQRLEALKVGIVWAGNPKHTRDTFRSIPFQMLLPFRELSGVTFVSLQKDVPNCDVIAASTFPMQRPLLSCEDFLDTARVIDTLDLVIGVDTSVAHLAASMGKPVWLMLPESADWRWGLEGEGTPWYPTMRLFRQTAKDGWADLVNRVLTDLAKISRTLHPPV</sequence>
<dbReference type="Pfam" id="PF13181">
    <property type="entry name" value="TPR_8"/>
    <property type="match status" value="1"/>
</dbReference>
<dbReference type="Gene3D" id="1.25.40.10">
    <property type="entry name" value="Tetratricopeptide repeat domain"/>
    <property type="match status" value="2"/>
</dbReference>
<dbReference type="GO" id="GO:0016757">
    <property type="term" value="F:glycosyltransferase activity"/>
    <property type="evidence" value="ECO:0007669"/>
    <property type="project" value="InterPro"/>
</dbReference>
<dbReference type="EMBL" id="SHKW01000001">
    <property type="protein sequence ID" value="RZU39402.1"/>
    <property type="molecule type" value="Genomic_DNA"/>
</dbReference>
<name>A0A4Q7YNR0_9BACT</name>
<feature type="repeat" description="TPR" evidence="1">
    <location>
        <begin position="137"/>
        <end position="170"/>
    </location>
</feature>
<dbReference type="Pfam" id="PF13432">
    <property type="entry name" value="TPR_16"/>
    <property type="match status" value="3"/>
</dbReference>
<dbReference type="PANTHER" id="PTHR44809">
    <property type="match status" value="1"/>
</dbReference>
<dbReference type="SUPFAM" id="SSF48452">
    <property type="entry name" value="TPR-like"/>
    <property type="match status" value="2"/>
</dbReference>
<dbReference type="OrthoDB" id="6193797at2"/>
<dbReference type="AlphaFoldDB" id="A0A4Q7YNR0"/>
<dbReference type="SUPFAM" id="SSF53756">
    <property type="entry name" value="UDP-Glycosyltransferase/glycogen phosphorylase"/>
    <property type="match status" value="1"/>
</dbReference>
<keyword evidence="1" id="KW-0802">TPR repeat</keyword>
<evidence type="ECO:0000313" key="2">
    <source>
        <dbReference type="EMBL" id="RZU39402.1"/>
    </source>
</evidence>
<keyword evidence="3" id="KW-1185">Reference proteome</keyword>
<dbReference type="RefSeq" id="WP_130417620.1">
    <property type="nucleotide sequence ID" value="NZ_SHKW01000001.1"/>
</dbReference>
<accession>A0A4Q7YNR0</accession>
<protein>
    <submittedName>
        <fullName evidence="2">Tetratricopeptide (TPR) repeat protein</fullName>
    </submittedName>
</protein>
<dbReference type="PROSITE" id="PS50005">
    <property type="entry name" value="TPR"/>
    <property type="match status" value="6"/>
</dbReference>
<dbReference type="InterPro" id="IPR052943">
    <property type="entry name" value="TMTC_O-mannosyl-trnsfr"/>
</dbReference>
<dbReference type="Pfam" id="PF01075">
    <property type="entry name" value="Glyco_transf_9"/>
    <property type="match status" value="1"/>
</dbReference>
<dbReference type="Proteomes" id="UP000292958">
    <property type="component" value="Unassembled WGS sequence"/>
</dbReference>
<dbReference type="InterPro" id="IPR002201">
    <property type="entry name" value="Glyco_trans_9"/>
</dbReference>
<organism evidence="2 3">
    <name type="scientific">Edaphobacter modestus</name>
    <dbReference type="NCBI Taxonomy" id="388466"/>
    <lineage>
        <taxon>Bacteria</taxon>
        <taxon>Pseudomonadati</taxon>
        <taxon>Acidobacteriota</taxon>
        <taxon>Terriglobia</taxon>
        <taxon>Terriglobales</taxon>
        <taxon>Acidobacteriaceae</taxon>
        <taxon>Edaphobacter</taxon>
    </lineage>
</organism>
<feature type="repeat" description="TPR" evidence="1">
    <location>
        <begin position="307"/>
        <end position="340"/>
    </location>
</feature>
<dbReference type="SMART" id="SM00028">
    <property type="entry name" value="TPR"/>
    <property type="match status" value="10"/>
</dbReference>
<feature type="repeat" description="TPR" evidence="1">
    <location>
        <begin position="239"/>
        <end position="272"/>
    </location>
</feature>
<reference evidence="2 3" key="1">
    <citation type="submission" date="2019-02" db="EMBL/GenBank/DDBJ databases">
        <title>Genomic Encyclopedia of Archaeal and Bacterial Type Strains, Phase II (KMG-II): from individual species to whole genera.</title>
        <authorList>
            <person name="Goeker M."/>
        </authorList>
    </citation>
    <scope>NUCLEOTIDE SEQUENCE [LARGE SCALE GENOMIC DNA]</scope>
    <source>
        <strain evidence="2 3">DSM 18101</strain>
    </source>
</reference>
<dbReference type="PANTHER" id="PTHR44809:SF1">
    <property type="entry name" value="PROTEIN O-MANNOSYL-TRANSFERASE TMTC1"/>
    <property type="match status" value="1"/>
</dbReference>
<comment type="caution">
    <text evidence="2">The sequence shown here is derived from an EMBL/GenBank/DDBJ whole genome shotgun (WGS) entry which is preliminary data.</text>
</comment>
<feature type="repeat" description="TPR" evidence="1">
    <location>
        <begin position="273"/>
        <end position="306"/>
    </location>
</feature>
<feature type="repeat" description="TPR" evidence="1">
    <location>
        <begin position="103"/>
        <end position="136"/>
    </location>
</feature>